<sequence>MLQDLDNLISRYIYDIYKEEPEFIKKKEKLFIDQNHLPTYSNYCIFLDNDSDLKLVNNDIENFIDNLIKKYPSLEKESIIVSNQTDKDTYSIQGYEIISYNKKKNKINFGLERIASAITKTTDIRLIPKFSSYHPNFKYCHKKLLILELNIDQNKNWEDIIDLLNKSRDYIQQIKKMNNKIQIHYTPLSRDLYFSFYRKAYLKHCELIQKIQEL</sequence>
<reference evidence="1" key="1">
    <citation type="submission" date="2019-09" db="EMBL/GenBank/DDBJ databases">
        <authorList>
            <person name="Needham M D."/>
        </authorList>
    </citation>
    <scope>NUCLEOTIDE SEQUENCE</scope>
</reference>
<dbReference type="AlphaFoldDB" id="A0A5E8CM56"/>
<name>A0A5E8CM56_9ZZZZ</name>
<proteinExistence type="predicted"/>
<gene>
    <name evidence="1" type="ORF">CPAV1605_1143</name>
</gene>
<organism evidence="1">
    <name type="scientific">seawater metagenome</name>
    <dbReference type="NCBI Taxonomy" id="1561972"/>
    <lineage>
        <taxon>unclassified sequences</taxon>
        <taxon>metagenomes</taxon>
        <taxon>ecological metagenomes</taxon>
    </lineage>
</organism>
<protein>
    <submittedName>
        <fullName evidence="1">Uncharacterized protein</fullName>
    </submittedName>
</protein>
<dbReference type="EMBL" id="CABVLZ010000004">
    <property type="protein sequence ID" value="VVU95392.1"/>
    <property type="molecule type" value="Genomic_DNA"/>
</dbReference>
<accession>A0A5E8CM56</accession>
<evidence type="ECO:0000313" key="1">
    <source>
        <dbReference type="EMBL" id="VVU95392.1"/>
    </source>
</evidence>